<name>A0AA37THK5_9HYPH</name>
<accession>A0AA37THK5</accession>
<gene>
    <name evidence="1" type="ORF">GCM10007890_33010</name>
</gene>
<dbReference type="AlphaFoldDB" id="A0AA37THK5"/>
<evidence type="ECO:0008006" key="3">
    <source>
        <dbReference type="Google" id="ProtNLM"/>
    </source>
</evidence>
<dbReference type="SUPFAM" id="SSF160113">
    <property type="entry name" value="YegP-like"/>
    <property type="match status" value="1"/>
</dbReference>
<evidence type="ECO:0000313" key="1">
    <source>
        <dbReference type="EMBL" id="GLS71288.1"/>
    </source>
</evidence>
<comment type="caution">
    <text evidence="1">The sequence shown here is derived from an EMBL/GenBank/DDBJ whole genome shotgun (WGS) entry which is preliminary data.</text>
</comment>
<sequence>MDDPTPVTVTVEACGESHGQYRWHLTDADGVSVRVSPEPYASPEEAASAGKMALEAFGAAAQA</sequence>
<organism evidence="1 2">
    <name type="scientific">Methylobacterium tardum</name>
    <dbReference type="NCBI Taxonomy" id="374432"/>
    <lineage>
        <taxon>Bacteria</taxon>
        <taxon>Pseudomonadati</taxon>
        <taxon>Pseudomonadota</taxon>
        <taxon>Alphaproteobacteria</taxon>
        <taxon>Hyphomicrobiales</taxon>
        <taxon>Methylobacteriaceae</taxon>
        <taxon>Methylobacterium</taxon>
    </lineage>
</organism>
<protein>
    <recommendedName>
        <fullName evidence="3">DUF1508 domain-containing protein</fullName>
    </recommendedName>
</protein>
<proteinExistence type="predicted"/>
<dbReference type="RefSeq" id="WP_238194296.1">
    <property type="nucleotide sequence ID" value="NZ_BPQZ01000001.1"/>
</dbReference>
<keyword evidence="2" id="KW-1185">Reference proteome</keyword>
<reference evidence="2" key="1">
    <citation type="journal article" date="2019" name="Int. J. Syst. Evol. Microbiol.">
        <title>The Global Catalogue of Microorganisms (GCM) 10K type strain sequencing project: providing services to taxonomists for standard genome sequencing and annotation.</title>
        <authorList>
            <consortium name="The Broad Institute Genomics Platform"/>
            <consortium name="The Broad Institute Genome Sequencing Center for Infectious Disease"/>
            <person name="Wu L."/>
            <person name="Ma J."/>
        </authorList>
    </citation>
    <scope>NUCLEOTIDE SEQUENCE [LARGE SCALE GENOMIC DNA]</scope>
    <source>
        <strain evidence="2">NBRC 103632</strain>
    </source>
</reference>
<dbReference type="Proteomes" id="UP001157440">
    <property type="component" value="Unassembled WGS sequence"/>
</dbReference>
<dbReference type="EMBL" id="BSPL01000017">
    <property type="protein sequence ID" value="GLS71288.1"/>
    <property type="molecule type" value="Genomic_DNA"/>
</dbReference>
<evidence type="ECO:0000313" key="2">
    <source>
        <dbReference type="Proteomes" id="UP001157440"/>
    </source>
</evidence>
<dbReference type="InterPro" id="IPR036913">
    <property type="entry name" value="YegP-like_sf"/>
</dbReference>